<keyword evidence="4" id="KW-0547">Nucleotide-binding</keyword>
<comment type="pathway">
    <text evidence="1">Cofactor biosynthesis; tetrahydrofolate biosynthesis; 2-amino-4-hydroxy-6-hydroxymethyl-7,8-dihydropteridine diphosphate from 7,8-dihydroneopterin triphosphate: step 4/4.</text>
</comment>
<dbReference type="Proteomes" id="UP000076276">
    <property type="component" value="Unassembled WGS sequence"/>
</dbReference>
<dbReference type="OrthoDB" id="9790168at2"/>
<dbReference type="Pfam" id="PF01288">
    <property type="entry name" value="HPPK"/>
    <property type="match status" value="1"/>
</dbReference>
<dbReference type="STRING" id="1806892.AZH43_03635"/>
<dbReference type="AlphaFoldDB" id="A0A151XXM5"/>
<dbReference type="EMBL" id="LUAW01000056">
    <property type="protein sequence ID" value="KYQ70572.1"/>
    <property type="molecule type" value="Genomic_DNA"/>
</dbReference>
<dbReference type="Gene3D" id="3.30.70.560">
    <property type="entry name" value="7,8-Dihydro-6-hydroxymethylpterin-pyrophosphokinase HPPK"/>
    <property type="match status" value="1"/>
</dbReference>
<dbReference type="SUPFAM" id="SSF55083">
    <property type="entry name" value="6-hydroxymethyl-7,8-dihydropterin pyrophosphokinase, HPPK"/>
    <property type="match status" value="1"/>
</dbReference>
<evidence type="ECO:0000259" key="8">
    <source>
        <dbReference type="Pfam" id="PF01288"/>
    </source>
</evidence>
<evidence type="ECO:0000256" key="6">
    <source>
        <dbReference type="ARBA" id="ARBA00022840"/>
    </source>
</evidence>
<comment type="caution">
    <text evidence="9">The sequence shown here is derived from an EMBL/GenBank/DDBJ whole genome shotgun (WGS) entry which is preliminary data.</text>
</comment>
<evidence type="ECO:0000313" key="10">
    <source>
        <dbReference type="Proteomes" id="UP000076276"/>
    </source>
</evidence>
<keyword evidence="5 9" id="KW-0418">Kinase</keyword>
<proteinExistence type="predicted"/>
<evidence type="ECO:0000256" key="5">
    <source>
        <dbReference type="ARBA" id="ARBA00022777"/>
    </source>
</evidence>
<evidence type="ECO:0000256" key="7">
    <source>
        <dbReference type="ARBA" id="ARBA00022909"/>
    </source>
</evidence>
<keyword evidence="6" id="KW-0067">ATP-binding</keyword>
<dbReference type="GO" id="GO:0046654">
    <property type="term" value="P:tetrahydrofolate biosynthetic process"/>
    <property type="evidence" value="ECO:0007669"/>
    <property type="project" value="UniProtKB-UniPathway"/>
</dbReference>
<sequence length="144" mass="16192">MNVTETIYALALASNNQPKQHFQSAIAKISLLGELKFSKIYLIPCRDGIGANYWNAACLVQSRMSVSEMTAYLKQMEADSGRMRPSHNISLDVDLIAWGSDLAHMQFNAKKMPLALDVKIPMQDIWPDHAFQHEQHDFPVVTCA</sequence>
<dbReference type="EC" id="2.7.6.3" evidence="2"/>
<dbReference type="GO" id="GO:0003848">
    <property type="term" value="F:2-amino-4-hydroxy-6-hydroxymethyldihydropteridine diphosphokinase activity"/>
    <property type="evidence" value="ECO:0007669"/>
    <property type="project" value="UniProtKB-EC"/>
</dbReference>
<evidence type="ECO:0000256" key="4">
    <source>
        <dbReference type="ARBA" id="ARBA00022741"/>
    </source>
</evidence>
<dbReference type="InterPro" id="IPR035907">
    <property type="entry name" value="Hppk_sf"/>
</dbReference>
<evidence type="ECO:0000256" key="1">
    <source>
        <dbReference type="ARBA" id="ARBA00005051"/>
    </source>
</evidence>
<evidence type="ECO:0000313" key="9">
    <source>
        <dbReference type="EMBL" id="KYQ70572.1"/>
    </source>
</evidence>
<dbReference type="RefSeq" id="WP_067672024.1">
    <property type="nucleotide sequence ID" value="NZ_CBCSIK010000009.1"/>
</dbReference>
<accession>A0A151XXM5</accession>
<keyword evidence="3" id="KW-0808">Transferase</keyword>
<dbReference type="InterPro" id="IPR000550">
    <property type="entry name" value="Hppk"/>
</dbReference>
<evidence type="ECO:0000256" key="2">
    <source>
        <dbReference type="ARBA" id="ARBA00013253"/>
    </source>
</evidence>
<protein>
    <recommendedName>
        <fullName evidence="2">2-amino-4-hydroxy-6-hydroxymethyldihydropteridine diphosphokinase</fullName>
        <ecNumber evidence="2">2.7.6.3</ecNumber>
    </recommendedName>
</protein>
<dbReference type="GO" id="GO:0016301">
    <property type="term" value="F:kinase activity"/>
    <property type="evidence" value="ECO:0007669"/>
    <property type="project" value="UniProtKB-KW"/>
</dbReference>
<name>A0A151XXM5_9GAMM</name>
<dbReference type="UniPathway" id="UPA00077">
    <property type="reaction ID" value="UER00155"/>
</dbReference>
<reference evidence="9 10" key="1">
    <citation type="submission" date="2016-03" db="EMBL/GenBank/DDBJ databases">
        <title>Acinetobacter genomospecies 28 strain ANC 4149.</title>
        <authorList>
            <person name="Radolfova-Krizova L."/>
            <person name="Nemec A."/>
        </authorList>
    </citation>
    <scope>NUCLEOTIDE SEQUENCE [LARGE SCALE GENOMIC DNA]</scope>
    <source>
        <strain evidence="9 10">ANC 4149</strain>
    </source>
</reference>
<feature type="domain" description="7,8-dihydro-6-hydroxymethylpterin-pyrophosphokinase" evidence="8">
    <location>
        <begin position="10"/>
        <end position="111"/>
    </location>
</feature>
<dbReference type="GO" id="GO:0046656">
    <property type="term" value="P:folic acid biosynthetic process"/>
    <property type="evidence" value="ECO:0007669"/>
    <property type="project" value="UniProtKB-KW"/>
</dbReference>
<evidence type="ECO:0000256" key="3">
    <source>
        <dbReference type="ARBA" id="ARBA00022679"/>
    </source>
</evidence>
<keyword evidence="10" id="KW-1185">Reference proteome</keyword>
<gene>
    <name evidence="9" type="ORF">AZH43_03635</name>
</gene>
<organism evidence="9 10">
    <name type="scientific">Acinetobacter pragensis</name>
    <dbReference type="NCBI Taxonomy" id="1806892"/>
    <lineage>
        <taxon>Bacteria</taxon>
        <taxon>Pseudomonadati</taxon>
        <taxon>Pseudomonadota</taxon>
        <taxon>Gammaproteobacteria</taxon>
        <taxon>Moraxellales</taxon>
        <taxon>Moraxellaceae</taxon>
        <taxon>Acinetobacter</taxon>
    </lineage>
</organism>
<dbReference type="GO" id="GO:0005524">
    <property type="term" value="F:ATP binding"/>
    <property type="evidence" value="ECO:0007669"/>
    <property type="project" value="UniProtKB-KW"/>
</dbReference>
<keyword evidence="7" id="KW-0289">Folate biosynthesis</keyword>